<evidence type="ECO:0000313" key="9">
    <source>
        <dbReference type="EMBL" id="CAB3386014.1"/>
    </source>
</evidence>
<dbReference type="GO" id="GO:0007166">
    <property type="term" value="P:cell surface receptor signaling pathway"/>
    <property type="evidence" value="ECO:0007669"/>
    <property type="project" value="InterPro"/>
</dbReference>
<gene>
    <name evidence="9" type="ORF">CLODIP_2_CD00192</name>
</gene>
<feature type="chain" id="PRO_5035864602" description="G-protein coupled receptors family 2 profile 2 domain-containing protein" evidence="7">
    <location>
        <begin position="24"/>
        <end position="413"/>
    </location>
</feature>
<comment type="subcellular location">
    <subcellularLocation>
        <location evidence="1">Membrane</location>
        <topology evidence="1">Multi-pass membrane protein</topology>
    </subcellularLocation>
</comment>
<feature type="region of interest" description="Disordered" evidence="5">
    <location>
        <begin position="263"/>
        <end position="292"/>
    </location>
</feature>
<proteinExistence type="predicted"/>
<keyword evidence="4 6" id="KW-0472">Membrane</keyword>
<evidence type="ECO:0000256" key="1">
    <source>
        <dbReference type="ARBA" id="ARBA00004141"/>
    </source>
</evidence>
<dbReference type="PROSITE" id="PS50261">
    <property type="entry name" value="G_PROTEIN_RECEP_F2_4"/>
    <property type="match status" value="1"/>
</dbReference>
<evidence type="ECO:0000256" key="2">
    <source>
        <dbReference type="ARBA" id="ARBA00022692"/>
    </source>
</evidence>
<organism evidence="9 10">
    <name type="scientific">Cloeon dipterum</name>
    <dbReference type="NCBI Taxonomy" id="197152"/>
    <lineage>
        <taxon>Eukaryota</taxon>
        <taxon>Metazoa</taxon>
        <taxon>Ecdysozoa</taxon>
        <taxon>Arthropoda</taxon>
        <taxon>Hexapoda</taxon>
        <taxon>Insecta</taxon>
        <taxon>Pterygota</taxon>
        <taxon>Palaeoptera</taxon>
        <taxon>Ephemeroptera</taxon>
        <taxon>Pisciforma</taxon>
        <taxon>Baetidae</taxon>
        <taxon>Cloeon</taxon>
    </lineage>
</organism>
<comment type="caution">
    <text evidence="9">The sequence shown here is derived from an EMBL/GenBank/DDBJ whole genome shotgun (WGS) entry which is preliminary data.</text>
</comment>
<protein>
    <recommendedName>
        <fullName evidence="8">G-protein coupled receptors family 2 profile 2 domain-containing protein</fullName>
    </recommendedName>
</protein>
<feature type="transmembrane region" description="Helical" evidence="6">
    <location>
        <begin position="330"/>
        <end position="351"/>
    </location>
</feature>
<feature type="transmembrane region" description="Helical" evidence="6">
    <location>
        <begin position="225"/>
        <end position="247"/>
    </location>
</feature>
<evidence type="ECO:0000256" key="4">
    <source>
        <dbReference type="ARBA" id="ARBA00023136"/>
    </source>
</evidence>
<dbReference type="InterPro" id="IPR053231">
    <property type="entry name" value="GPCR_LN-TM7"/>
</dbReference>
<feature type="transmembrane region" description="Helical" evidence="6">
    <location>
        <begin position="98"/>
        <end position="115"/>
    </location>
</feature>
<dbReference type="PANTHER" id="PTHR45902:SF3">
    <property type="entry name" value="G-PROTEIN COUPLED RECEPTORS FAMILY 2 PROFILE 2 DOMAIN-CONTAINING PROTEIN"/>
    <property type="match status" value="1"/>
</dbReference>
<feature type="region of interest" description="Disordered" evidence="5">
    <location>
        <begin position="366"/>
        <end position="389"/>
    </location>
</feature>
<feature type="domain" description="G-protein coupled receptors family 2 profile 2" evidence="8">
    <location>
        <begin position="51"/>
        <end position="353"/>
    </location>
</feature>
<dbReference type="Proteomes" id="UP000494165">
    <property type="component" value="Unassembled WGS sequence"/>
</dbReference>
<feature type="signal peptide" evidence="7">
    <location>
        <begin position="1"/>
        <end position="23"/>
    </location>
</feature>
<dbReference type="InterPro" id="IPR000832">
    <property type="entry name" value="GPCR_2_secretin-like"/>
</dbReference>
<evidence type="ECO:0000313" key="10">
    <source>
        <dbReference type="Proteomes" id="UP000494165"/>
    </source>
</evidence>
<evidence type="ECO:0000256" key="3">
    <source>
        <dbReference type="ARBA" id="ARBA00022989"/>
    </source>
</evidence>
<accession>A0A8S1DQF8</accession>
<keyword evidence="10" id="KW-1185">Reference proteome</keyword>
<evidence type="ECO:0000259" key="8">
    <source>
        <dbReference type="PROSITE" id="PS50261"/>
    </source>
</evidence>
<feature type="transmembrane region" description="Helical" evidence="6">
    <location>
        <begin position="164"/>
        <end position="186"/>
    </location>
</feature>
<keyword evidence="2 6" id="KW-0812">Transmembrane</keyword>
<dbReference type="InterPro" id="IPR017981">
    <property type="entry name" value="GPCR_2-like_7TM"/>
</dbReference>
<keyword evidence="7" id="KW-0732">Signal</keyword>
<evidence type="ECO:0000256" key="7">
    <source>
        <dbReference type="SAM" id="SignalP"/>
    </source>
</evidence>
<dbReference type="Gene3D" id="1.20.1070.10">
    <property type="entry name" value="Rhodopsin 7-helix transmembrane proteins"/>
    <property type="match status" value="1"/>
</dbReference>
<dbReference type="PANTHER" id="PTHR45902">
    <property type="entry name" value="LATROPHILIN RECEPTOR-LIKE PROTEIN A"/>
    <property type="match status" value="1"/>
</dbReference>
<dbReference type="OrthoDB" id="6134459at2759"/>
<evidence type="ECO:0000256" key="6">
    <source>
        <dbReference type="SAM" id="Phobius"/>
    </source>
</evidence>
<feature type="transmembrane region" description="Helical" evidence="6">
    <location>
        <begin position="57"/>
        <end position="78"/>
    </location>
</feature>
<dbReference type="GO" id="GO:0016020">
    <property type="term" value="C:membrane"/>
    <property type="evidence" value="ECO:0007669"/>
    <property type="project" value="UniProtKB-SubCell"/>
</dbReference>
<sequence>MLAAGKRNARLFLLFIAVPAMSAVSLQRDLTFEEKSGGSTSVPSSCPDSSLLRLTPIQWYLAYTCTFISGSCLALFVAERACRSGRLAWLYPGRTVHALAWTLLLAHLTFLLGVGRDEVHAVCTMVAATLHYLLLSSFFWLNVMCVDIFRCFFFVTYRPVAGRLFLHSAIYAWGVPALVTALAIALDSINEFAPDASITAVAVKPCYARGGVCFIGSGAGFGVLFAVPACLLLLVDGLAFAAIIFWMRDSRVEAAQRREEAALQQEAAANGTEPPVSKASLNPASLRRRRSSAISNKEQHRFKVYVRLSLVLTVPWCCGIAAAIGNFPFLWYAASLLIGLQGTFIFVAFGAKRRLTQLAWKKATGKPLRRRTTRGDHRQAALKSASASVTEPNFVEQSVGASHNQRLADTESI</sequence>
<name>A0A8S1DQF8_9INSE</name>
<keyword evidence="3 6" id="KW-1133">Transmembrane helix</keyword>
<feature type="transmembrane region" description="Helical" evidence="6">
    <location>
        <begin position="304"/>
        <end position="324"/>
    </location>
</feature>
<dbReference type="GO" id="GO:0004930">
    <property type="term" value="F:G protein-coupled receptor activity"/>
    <property type="evidence" value="ECO:0007669"/>
    <property type="project" value="InterPro"/>
</dbReference>
<dbReference type="Pfam" id="PF00002">
    <property type="entry name" value="7tm_2"/>
    <property type="match status" value="1"/>
</dbReference>
<dbReference type="AlphaFoldDB" id="A0A8S1DQF8"/>
<evidence type="ECO:0000256" key="5">
    <source>
        <dbReference type="SAM" id="MobiDB-lite"/>
    </source>
</evidence>
<dbReference type="EMBL" id="CADEPI010000447">
    <property type="protein sequence ID" value="CAB3386014.1"/>
    <property type="molecule type" value="Genomic_DNA"/>
</dbReference>
<reference evidence="9 10" key="1">
    <citation type="submission" date="2020-04" db="EMBL/GenBank/DDBJ databases">
        <authorList>
            <person name="Alioto T."/>
            <person name="Alioto T."/>
            <person name="Gomez Garrido J."/>
        </authorList>
    </citation>
    <scope>NUCLEOTIDE SEQUENCE [LARGE SCALE GENOMIC DNA]</scope>
</reference>